<evidence type="ECO:0000313" key="3">
    <source>
        <dbReference type="Proteomes" id="UP000013827"/>
    </source>
</evidence>
<protein>
    <submittedName>
        <fullName evidence="2">Uncharacterized protein</fullName>
    </submittedName>
</protein>
<reference evidence="3" key="1">
    <citation type="journal article" date="2013" name="Nature">
        <title>Pan genome of the phytoplankton Emiliania underpins its global distribution.</title>
        <authorList>
            <person name="Read B.A."/>
            <person name="Kegel J."/>
            <person name="Klute M.J."/>
            <person name="Kuo A."/>
            <person name="Lefebvre S.C."/>
            <person name="Maumus F."/>
            <person name="Mayer C."/>
            <person name="Miller J."/>
            <person name="Monier A."/>
            <person name="Salamov A."/>
            <person name="Young J."/>
            <person name="Aguilar M."/>
            <person name="Claverie J.M."/>
            <person name="Frickenhaus S."/>
            <person name="Gonzalez K."/>
            <person name="Herman E.K."/>
            <person name="Lin Y.C."/>
            <person name="Napier J."/>
            <person name="Ogata H."/>
            <person name="Sarno A.F."/>
            <person name="Shmutz J."/>
            <person name="Schroeder D."/>
            <person name="de Vargas C."/>
            <person name="Verret F."/>
            <person name="von Dassow P."/>
            <person name="Valentin K."/>
            <person name="Van de Peer Y."/>
            <person name="Wheeler G."/>
            <person name="Dacks J.B."/>
            <person name="Delwiche C.F."/>
            <person name="Dyhrman S.T."/>
            <person name="Glockner G."/>
            <person name="John U."/>
            <person name="Richards T."/>
            <person name="Worden A.Z."/>
            <person name="Zhang X."/>
            <person name="Grigoriev I.V."/>
            <person name="Allen A.E."/>
            <person name="Bidle K."/>
            <person name="Borodovsky M."/>
            <person name="Bowler C."/>
            <person name="Brownlee C."/>
            <person name="Cock J.M."/>
            <person name="Elias M."/>
            <person name="Gladyshev V.N."/>
            <person name="Groth M."/>
            <person name="Guda C."/>
            <person name="Hadaegh A."/>
            <person name="Iglesias-Rodriguez M.D."/>
            <person name="Jenkins J."/>
            <person name="Jones B.M."/>
            <person name="Lawson T."/>
            <person name="Leese F."/>
            <person name="Lindquist E."/>
            <person name="Lobanov A."/>
            <person name="Lomsadze A."/>
            <person name="Malik S.B."/>
            <person name="Marsh M.E."/>
            <person name="Mackinder L."/>
            <person name="Mock T."/>
            <person name="Mueller-Roeber B."/>
            <person name="Pagarete A."/>
            <person name="Parker M."/>
            <person name="Probert I."/>
            <person name="Quesneville H."/>
            <person name="Raines C."/>
            <person name="Rensing S.A."/>
            <person name="Riano-Pachon D.M."/>
            <person name="Richier S."/>
            <person name="Rokitta S."/>
            <person name="Shiraiwa Y."/>
            <person name="Soanes D.M."/>
            <person name="van der Giezen M."/>
            <person name="Wahlund T.M."/>
            <person name="Williams B."/>
            <person name="Wilson W."/>
            <person name="Wolfe G."/>
            <person name="Wurch L.L."/>
        </authorList>
    </citation>
    <scope>NUCLEOTIDE SEQUENCE</scope>
</reference>
<keyword evidence="3" id="KW-1185">Reference proteome</keyword>
<dbReference type="RefSeq" id="XP_005791123.1">
    <property type="nucleotide sequence ID" value="XM_005791066.1"/>
</dbReference>
<dbReference type="GeneID" id="17283971"/>
<dbReference type="PaxDb" id="2903-EOD38694"/>
<dbReference type="EnsemblProtists" id="EOD38694">
    <property type="protein sequence ID" value="EOD38694"/>
    <property type="gene ID" value="EMIHUDRAFT_460444"/>
</dbReference>
<dbReference type="HOGENOM" id="CLU_1952878_0_0_1"/>
<dbReference type="Proteomes" id="UP000013827">
    <property type="component" value="Unassembled WGS sequence"/>
</dbReference>
<dbReference type="AlphaFoldDB" id="A0A0D3KSF9"/>
<feature type="compositionally biased region" description="Pro residues" evidence="1">
    <location>
        <begin position="70"/>
        <end position="85"/>
    </location>
</feature>
<feature type="compositionally biased region" description="Pro residues" evidence="1">
    <location>
        <begin position="93"/>
        <end position="102"/>
    </location>
</feature>
<reference evidence="2" key="2">
    <citation type="submission" date="2024-10" db="UniProtKB">
        <authorList>
            <consortium name="EnsemblProtists"/>
        </authorList>
    </citation>
    <scope>IDENTIFICATION</scope>
</reference>
<name>A0A0D3KSF9_EMIH1</name>
<evidence type="ECO:0000313" key="2">
    <source>
        <dbReference type="EnsemblProtists" id="EOD38694"/>
    </source>
</evidence>
<evidence type="ECO:0000256" key="1">
    <source>
        <dbReference type="SAM" id="MobiDB-lite"/>
    </source>
</evidence>
<accession>A0A0D3KSF9</accession>
<proteinExistence type="predicted"/>
<feature type="compositionally biased region" description="Polar residues" evidence="1">
    <location>
        <begin position="120"/>
        <end position="129"/>
    </location>
</feature>
<dbReference type="KEGG" id="ehx:EMIHUDRAFT_460444"/>
<organism evidence="2 3">
    <name type="scientific">Emiliania huxleyi (strain CCMP1516)</name>
    <dbReference type="NCBI Taxonomy" id="280463"/>
    <lineage>
        <taxon>Eukaryota</taxon>
        <taxon>Haptista</taxon>
        <taxon>Haptophyta</taxon>
        <taxon>Prymnesiophyceae</taxon>
        <taxon>Isochrysidales</taxon>
        <taxon>Noelaerhabdaceae</taxon>
        <taxon>Emiliania</taxon>
    </lineage>
</organism>
<sequence>MSMGSKSSCADSALCLCAGPPTRHYTFHSAAISAAIVTADALTIQNSAAALGFELTLDPRDLARRSTSGPRPPLRSAPPPPPAPPAATAARPPMRPTPPSFPDPALNAPDSEARAARGTPTDSASDPRA</sequence>
<feature type="region of interest" description="Disordered" evidence="1">
    <location>
        <begin position="56"/>
        <end position="129"/>
    </location>
</feature>